<dbReference type="PROSITE" id="PS51257">
    <property type="entry name" value="PROKAR_LIPOPROTEIN"/>
    <property type="match status" value="1"/>
</dbReference>
<dbReference type="RefSeq" id="WP_133850679.1">
    <property type="nucleotide sequence ID" value="NZ_SNXZ01000003.1"/>
</dbReference>
<proteinExistence type="predicted"/>
<feature type="region of interest" description="Disordered" evidence="1">
    <location>
        <begin position="98"/>
        <end position="118"/>
    </location>
</feature>
<feature type="signal peptide" evidence="2">
    <location>
        <begin position="1"/>
        <end position="21"/>
    </location>
</feature>
<keyword evidence="4" id="KW-1185">Reference proteome</keyword>
<evidence type="ECO:0000256" key="1">
    <source>
        <dbReference type="SAM" id="MobiDB-lite"/>
    </source>
</evidence>
<comment type="caution">
    <text evidence="3">The sequence shown here is derived from an EMBL/GenBank/DDBJ whole genome shotgun (WGS) entry which is preliminary data.</text>
</comment>
<protein>
    <recommendedName>
        <fullName evidence="5">DUF3558 domain-containing protein</fullName>
    </recommendedName>
</protein>
<gene>
    <name evidence="3" type="ORF">EV186_103443</name>
</gene>
<evidence type="ECO:0000256" key="2">
    <source>
        <dbReference type="SAM" id="SignalP"/>
    </source>
</evidence>
<name>A0A4R6SBQ6_LABRH</name>
<evidence type="ECO:0000313" key="4">
    <source>
        <dbReference type="Proteomes" id="UP000295444"/>
    </source>
</evidence>
<organism evidence="3 4">
    <name type="scientific">Labedaea rhizosphaerae</name>
    <dbReference type="NCBI Taxonomy" id="598644"/>
    <lineage>
        <taxon>Bacteria</taxon>
        <taxon>Bacillati</taxon>
        <taxon>Actinomycetota</taxon>
        <taxon>Actinomycetes</taxon>
        <taxon>Pseudonocardiales</taxon>
        <taxon>Pseudonocardiaceae</taxon>
        <taxon>Labedaea</taxon>
    </lineage>
</organism>
<sequence>MRLFMALAAAALVLAGCSSEAGTPEPVKKGCKLFDKQALAAALKTTEPIVERDGTRPESPSCGITVGATPVVAAMVFTAADSERFGYASWHRSSEKAGGVRDLPQAGGDKAFVAPTRPHESMGGVLHDGTFYRISVFAQDADPVTAATAFVTVLEAALA</sequence>
<dbReference type="AlphaFoldDB" id="A0A4R6SBQ6"/>
<evidence type="ECO:0000313" key="3">
    <source>
        <dbReference type="EMBL" id="TDP97479.1"/>
    </source>
</evidence>
<accession>A0A4R6SBQ6</accession>
<evidence type="ECO:0008006" key="5">
    <source>
        <dbReference type="Google" id="ProtNLM"/>
    </source>
</evidence>
<keyword evidence="2" id="KW-0732">Signal</keyword>
<feature type="chain" id="PRO_5020681399" description="DUF3558 domain-containing protein" evidence="2">
    <location>
        <begin position="22"/>
        <end position="159"/>
    </location>
</feature>
<dbReference type="Proteomes" id="UP000295444">
    <property type="component" value="Unassembled WGS sequence"/>
</dbReference>
<reference evidence="3 4" key="1">
    <citation type="submission" date="2019-03" db="EMBL/GenBank/DDBJ databases">
        <title>Genomic Encyclopedia of Type Strains, Phase IV (KMG-IV): sequencing the most valuable type-strain genomes for metagenomic binning, comparative biology and taxonomic classification.</title>
        <authorList>
            <person name="Goeker M."/>
        </authorList>
    </citation>
    <scope>NUCLEOTIDE SEQUENCE [LARGE SCALE GENOMIC DNA]</scope>
    <source>
        <strain evidence="3 4">DSM 45361</strain>
    </source>
</reference>
<dbReference type="EMBL" id="SNXZ01000003">
    <property type="protein sequence ID" value="TDP97479.1"/>
    <property type="molecule type" value="Genomic_DNA"/>
</dbReference>